<name>A0A9N9Y0W9_9HYPO</name>
<feature type="region of interest" description="Disordered" evidence="1">
    <location>
        <begin position="32"/>
        <end position="86"/>
    </location>
</feature>
<evidence type="ECO:0000313" key="2">
    <source>
        <dbReference type="EMBL" id="CAG9989212.1"/>
    </source>
</evidence>
<proteinExistence type="predicted"/>
<dbReference type="EMBL" id="CABFNO020001465">
    <property type="protein sequence ID" value="CAG9989212.1"/>
    <property type="molecule type" value="Genomic_DNA"/>
</dbReference>
<feature type="compositionally biased region" description="Basic and acidic residues" evidence="1">
    <location>
        <begin position="167"/>
        <end position="184"/>
    </location>
</feature>
<evidence type="ECO:0000256" key="1">
    <source>
        <dbReference type="SAM" id="MobiDB-lite"/>
    </source>
</evidence>
<dbReference type="Proteomes" id="UP000754883">
    <property type="component" value="Unassembled WGS sequence"/>
</dbReference>
<feature type="region of interest" description="Disordered" evidence="1">
    <location>
        <begin position="167"/>
        <end position="241"/>
    </location>
</feature>
<protein>
    <submittedName>
        <fullName evidence="2">Uncharacterized protein</fullName>
    </submittedName>
</protein>
<reference evidence="2" key="1">
    <citation type="submission" date="2021-10" db="EMBL/GenBank/DDBJ databases">
        <authorList>
            <person name="Piombo E."/>
        </authorList>
    </citation>
    <scope>NUCLEOTIDE SEQUENCE</scope>
</reference>
<dbReference type="AlphaFoldDB" id="A0A9N9Y0W9"/>
<feature type="compositionally biased region" description="Basic and acidic residues" evidence="1">
    <location>
        <begin position="59"/>
        <end position="79"/>
    </location>
</feature>
<sequence length="241" mass="25613">MISLIIQPRFGHDDLLILNRFQRIDTLSLAGSEEANPVPRQTKDSVHGLQRPSRRLWNRHPDPKPAENGDGCEHPERPGRTQPTLRSREEHVGYCAAVAVGVGEVGAHHQGRRQGTDAQREELCCEEILHAVPAKRPANAGDVDEGNGAGAGTGFRGRRMVPGLCDARDFGEESGHGDADEERPLAANDVDEEESADHGGAEFNDAEDDGGKEALLGAGDANEGEEVGRVDGDGGTAGPLG</sequence>
<keyword evidence="3" id="KW-1185">Reference proteome</keyword>
<accession>A0A9N9Y0W9</accession>
<evidence type="ECO:0000313" key="3">
    <source>
        <dbReference type="Proteomes" id="UP000754883"/>
    </source>
</evidence>
<gene>
    <name evidence="2" type="ORF">CBYS24578_00014754</name>
</gene>
<comment type="caution">
    <text evidence="2">The sequence shown here is derived from an EMBL/GenBank/DDBJ whole genome shotgun (WGS) entry which is preliminary data.</text>
</comment>
<organism evidence="2 3">
    <name type="scientific">Clonostachys byssicola</name>
    <dbReference type="NCBI Taxonomy" id="160290"/>
    <lineage>
        <taxon>Eukaryota</taxon>
        <taxon>Fungi</taxon>
        <taxon>Dikarya</taxon>
        <taxon>Ascomycota</taxon>
        <taxon>Pezizomycotina</taxon>
        <taxon>Sordariomycetes</taxon>
        <taxon>Hypocreomycetidae</taxon>
        <taxon>Hypocreales</taxon>
        <taxon>Bionectriaceae</taxon>
        <taxon>Clonostachys</taxon>
    </lineage>
</organism>